<feature type="transmembrane region" description="Helical" evidence="2">
    <location>
        <begin position="60"/>
        <end position="78"/>
    </location>
</feature>
<keyword evidence="2" id="KW-0472">Membrane</keyword>
<feature type="region of interest" description="Disordered" evidence="1">
    <location>
        <begin position="1"/>
        <end position="20"/>
    </location>
</feature>
<evidence type="ECO:0000256" key="2">
    <source>
        <dbReference type="SAM" id="Phobius"/>
    </source>
</evidence>
<evidence type="ECO:0000256" key="1">
    <source>
        <dbReference type="SAM" id="MobiDB-lite"/>
    </source>
</evidence>
<keyword evidence="2" id="KW-1133">Transmembrane helix</keyword>
<evidence type="ECO:0000313" key="3">
    <source>
        <dbReference type="EMBL" id="WZN62549.1"/>
    </source>
</evidence>
<reference evidence="3 4" key="1">
    <citation type="submission" date="2024-03" db="EMBL/GenBank/DDBJ databases">
        <title>Complete genome sequence of the green alga Chloropicon roscoffensis RCC1871.</title>
        <authorList>
            <person name="Lemieux C."/>
            <person name="Pombert J.-F."/>
            <person name="Otis C."/>
            <person name="Turmel M."/>
        </authorList>
    </citation>
    <scope>NUCLEOTIDE SEQUENCE [LARGE SCALE GENOMIC DNA]</scope>
    <source>
        <strain evidence="3 4">RCC1871</strain>
    </source>
</reference>
<accession>A0AAX4P8L5</accession>
<sequence>MRALARPAQVRRRVSAGARRRNDGRVVAEPIFEDRVAVYGQRDPRRRGTRRSPVEKRRDLLKYAAGAGLLWALFSVFGGDDEYVYRDDDGYLIRGDSHGVYKLGPDPDGSIAEELGIPK</sequence>
<keyword evidence="2" id="KW-0812">Transmembrane</keyword>
<dbReference type="EMBL" id="CP151506">
    <property type="protein sequence ID" value="WZN62549.1"/>
    <property type="molecule type" value="Genomic_DNA"/>
</dbReference>
<dbReference type="Proteomes" id="UP001472866">
    <property type="component" value="Chromosome 06"/>
</dbReference>
<dbReference type="AlphaFoldDB" id="A0AAX4P8L5"/>
<gene>
    <name evidence="3" type="ORF">HKI87_06g40860</name>
</gene>
<protein>
    <submittedName>
        <fullName evidence="3">Uncharacterized protein</fullName>
    </submittedName>
</protein>
<proteinExistence type="predicted"/>
<keyword evidence="4" id="KW-1185">Reference proteome</keyword>
<name>A0AAX4P8L5_9CHLO</name>
<organism evidence="3 4">
    <name type="scientific">Chloropicon roscoffensis</name>
    <dbReference type="NCBI Taxonomy" id="1461544"/>
    <lineage>
        <taxon>Eukaryota</taxon>
        <taxon>Viridiplantae</taxon>
        <taxon>Chlorophyta</taxon>
        <taxon>Chloropicophyceae</taxon>
        <taxon>Chloropicales</taxon>
        <taxon>Chloropicaceae</taxon>
        <taxon>Chloropicon</taxon>
    </lineage>
</organism>
<evidence type="ECO:0000313" key="4">
    <source>
        <dbReference type="Proteomes" id="UP001472866"/>
    </source>
</evidence>